<dbReference type="AlphaFoldDB" id="A0A6P7YJW8"/>
<organism evidence="1 2">
    <name type="scientific">Microcaecilia unicolor</name>
    <dbReference type="NCBI Taxonomy" id="1415580"/>
    <lineage>
        <taxon>Eukaryota</taxon>
        <taxon>Metazoa</taxon>
        <taxon>Chordata</taxon>
        <taxon>Craniata</taxon>
        <taxon>Vertebrata</taxon>
        <taxon>Euteleostomi</taxon>
        <taxon>Amphibia</taxon>
        <taxon>Gymnophiona</taxon>
        <taxon>Siphonopidae</taxon>
        <taxon>Microcaecilia</taxon>
    </lineage>
</organism>
<dbReference type="PANTHER" id="PTHR31239">
    <property type="entry name" value="NICOLIN 1"/>
    <property type="match status" value="1"/>
</dbReference>
<sequence>MCLGIRAVPGLVYYGVLILSSRPKPTYWPSGVNRMSRDPVLCTIKGPIMLQVGDVKTDFARAGVAVIDVTFPQTKAVDVQEIVFKNYYTAFLSIRILQNNHHCSGERSRNWRTCLRNYCLMPNPHTEDGSQEYTSLFRQQMLCDLDQVTSLRLILRQPSPVWLHFSLEELQIYHCGQENPQKGFPLWLSCLLSQEQPTKVHNALPDAEKASSEVQQMWMLTEVIQTNETAARIGRFDVDGCYDINLLSYT</sequence>
<dbReference type="InterPro" id="IPR040235">
    <property type="entry name" value="Nicolin-1"/>
</dbReference>
<dbReference type="InParanoid" id="A0A6P7YJW8"/>
<name>A0A6P7YJW8_9AMPH</name>
<protein>
    <submittedName>
        <fullName evidence="2">Nicolin-1 isoform X1</fullName>
    </submittedName>
</protein>
<proteinExistence type="predicted"/>
<dbReference type="FunCoup" id="A0A6P7YJW8">
    <property type="interactions" value="1132"/>
</dbReference>
<evidence type="ECO:0000313" key="1">
    <source>
        <dbReference type="Proteomes" id="UP000515156"/>
    </source>
</evidence>
<evidence type="ECO:0000313" key="2">
    <source>
        <dbReference type="RefSeq" id="XP_030063365.1"/>
    </source>
</evidence>
<dbReference type="GO" id="GO:0005654">
    <property type="term" value="C:nucleoplasm"/>
    <property type="evidence" value="ECO:0007669"/>
    <property type="project" value="TreeGrafter"/>
</dbReference>
<reference evidence="2" key="1">
    <citation type="submission" date="2025-08" db="UniProtKB">
        <authorList>
            <consortium name="RefSeq"/>
        </authorList>
    </citation>
    <scope>IDENTIFICATION</scope>
</reference>
<dbReference type="RefSeq" id="XP_030063365.1">
    <property type="nucleotide sequence ID" value="XM_030207505.1"/>
</dbReference>
<dbReference type="OrthoDB" id="73161at2759"/>
<dbReference type="CTD" id="84276"/>
<dbReference type="GeneID" id="115472959"/>
<dbReference type="KEGG" id="muo:115472959"/>
<dbReference type="PANTHER" id="PTHR31239:SF2">
    <property type="entry name" value="NICOLIN-1"/>
    <property type="match status" value="1"/>
</dbReference>
<keyword evidence="1" id="KW-1185">Reference proteome</keyword>
<dbReference type="Proteomes" id="UP000515156">
    <property type="component" value="Chromosome 6"/>
</dbReference>
<gene>
    <name evidence="2" type="primary">NICN1</name>
</gene>
<accession>A0A6P7YJW8</accession>